<evidence type="ECO:0000256" key="3">
    <source>
        <dbReference type="ARBA" id="ARBA00022801"/>
    </source>
</evidence>
<evidence type="ECO:0000256" key="4">
    <source>
        <dbReference type="ARBA" id="ARBA00022825"/>
    </source>
</evidence>
<keyword evidence="3 6" id="KW-0378">Hydrolase</keyword>
<sequence length="251" mass="27580">VTMTAKKLLAILLLLVSAAAAQNTRIVGGEPCIPHSQPWQAGLFAWSRLNCGGTLIRRNWVITAAHCQMKWPICVRLGEHNIKQIEWTEQLKLSVKTIQHPRYNPVTKENDIMLIKLFTPVDYNENVQPLDLATSCPEPGTPCVVSGWGTTTSPKPTIPAVLYCADITIISPDVCRSIYPRYYTENMVCAGIREGGSDSCQGDSGGPLVCNGKLQGIVSWGPQVCAQPNRPGVYVNVCKYVDWIKETIDAN</sequence>
<dbReference type="OMA" id="ATISIPH"/>
<dbReference type="GeneTree" id="ENSGT01020000230389"/>
<dbReference type="InterPro" id="IPR043504">
    <property type="entry name" value="Peptidase_S1_PA_chymotrypsin"/>
</dbReference>
<evidence type="ECO:0000256" key="6">
    <source>
        <dbReference type="RuleBase" id="RU363034"/>
    </source>
</evidence>
<dbReference type="AlphaFoldDB" id="A0A8D0GK93"/>
<dbReference type="PROSITE" id="PS00135">
    <property type="entry name" value="TRYPSIN_SER"/>
    <property type="match status" value="1"/>
</dbReference>
<reference evidence="9" key="1">
    <citation type="submission" date="2025-08" db="UniProtKB">
        <authorList>
            <consortium name="Ensembl"/>
        </authorList>
    </citation>
    <scope>IDENTIFICATION</scope>
</reference>
<feature type="signal peptide" evidence="7">
    <location>
        <begin position="1"/>
        <end position="21"/>
    </location>
</feature>
<dbReference type="GO" id="GO:0005576">
    <property type="term" value="C:extracellular region"/>
    <property type="evidence" value="ECO:0007669"/>
    <property type="project" value="UniProtKB-ARBA"/>
</dbReference>
<reference evidence="9" key="2">
    <citation type="submission" date="2025-09" db="UniProtKB">
        <authorList>
            <consortium name="Ensembl"/>
        </authorList>
    </citation>
    <scope>IDENTIFICATION</scope>
</reference>
<organism evidence="9 10">
    <name type="scientific">Sphenodon punctatus</name>
    <name type="common">Tuatara</name>
    <name type="synonym">Hatteria punctata</name>
    <dbReference type="NCBI Taxonomy" id="8508"/>
    <lineage>
        <taxon>Eukaryota</taxon>
        <taxon>Metazoa</taxon>
        <taxon>Chordata</taxon>
        <taxon>Craniata</taxon>
        <taxon>Vertebrata</taxon>
        <taxon>Euteleostomi</taxon>
        <taxon>Lepidosauria</taxon>
        <taxon>Sphenodontia</taxon>
        <taxon>Sphenodontidae</taxon>
        <taxon>Sphenodon</taxon>
    </lineage>
</organism>
<evidence type="ECO:0000256" key="7">
    <source>
        <dbReference type="SAM" id="SignalP"/>
    </source>
</evidence>
<keyword evidence="5" id="KW-1015">Disulfide bond</keyword>
<dbReference type="InterPro" id="IPR001314">
    <property type="entry name" value="Peptidase_S1A"/>
</dbReference>
<dbReference type="GO" id="GO:0035821">
    <property type="term" value="P:modulation of process of another organism"/>
    <property type="evidence" value="ECO:0007669"/>
    <property type="project" value="UniProtKB-ARBA"/>
</dbReference>
<dbReference type="PRINTS" id="PR00722">
    <property type="entry name" value="CHYMOTRYPSIN"/>
</dbReference>
<evidence type="ECO:0000313" key="10">
    <source>
        <dbReference type="Proteomes" id="UP000694392"/>
    </source>
</evidence>
<dbReference type="PANTHER" id="PTHR24271">
    <property type="entry name" value="KALLIKREIN-RELATED"/>
    <property type="match status" value="1"/>
</dbReference>
<evidence type="ECO:0000256" key="1">
    <source>
        <dbReference type="ARBA" id="ARBA00009228"/>
    </source>
</evidence>
<evidence type="ECO:0000256" key="2">
    <source>
        <dbReference type="ARBA" id="ARBA00022670"/>
    </source>
</evidence>
<dbReference type="InterPro" id="IPR018114">
    <property type="entry name" value="TRYPSIN_HIS"/>
</dbReference>
<dbReference type="GO" id="GO:0006508">
    <property type="term" value="P:proteolysis"/>
    <property type="evidence" value="ECO:0007669"/>
    <property type="project" value="UniProtKB-KW"/>
</dbReference>
<dbReference type="FunFam" id="2.40.10.10:FF:000077">
    <property type="entry name" value="Predicted protein"/>
    <property type="match status" value="1"/>
</dbReference>
<keyword evidence="4 6" id="KW-0720">Serine protease</keyword>
<keyword evidence="2 6" id="KW-0645">Protease</keyword>
<feature type="domain" description="Peptidase S1" evidence="8">
    <location>
        <begin position="26"/>
        <end position="249"/>
    </location>
</feature>
<dbReference type="SMART" id="SM00020">
    <property type="entry name" value="Tryp_SPc"/>
    <property type="match status" value="1"/>
</dbReference>
<dbReference type="GO" id="GO:0030141">
    <property type="term" value="C:secretory granule"/>
    <property type="evidence" value="ECO:0007669"/>
    <property type="project" value="TreeGrafter"/>
</dbReference>
<dbReference type="GO" id="GO:0004252">
    <property type="term" value="F:serine-type endopeptidase activity"/>
    <property type="evidence" value="ECO:0007669"/>
    <property type="project" value="InterPro"/>
</dbReference>
<dbReference type="PROSITE" id="PS50240">
    <property type="entry name" value="TRYPSIN_DOM"/>
    <property type="match status" value="1"/>
</dbReference>
<dbReference type="Proteomes" id="UP000694392">
    <property type="component" value="Unplaced"/>
</dbReference>
<dbReference type="Pfam" id="PF00089">
    <property type="entry name" value="Trypsin"/>
    <property type="match status" value="1"/>
</dbReference>
<dbReference type="Ensembl" id="ENSSPUT00000006877.1">
    <property type="protein sequence ID" value="ENSSPUP00000006460.1"/>
    <property type="gene ID" value="ENSSPUG00000004971.1"/>
</dbReference>
<evidence type="ECO:0000256" key="5">
    <source>
        <dbReference type="ARBA" id="ARBA00023157"/>
    </source>
</evidence>
<dbReference type="InterPro" id="IPR033116">
    <property type="entry name" value="TRYPSIN_SER"/>
</dbReference>
<dbReference type="InterPro" id="IPR001254">
    <property type="entry name" value="Trypsin_dom"/>
</dbReference>
<proteinExistence type="inferred from homology"/>
<keyword evidence="7" id="KW-0732">Signal</keyword>
<dbReference type="InterPro" id="IPR009003">
    <property type="entry name" value="Peptidase_S1_PA"/>
</dbReference>
<keyword evidence="10" id="KW-1185">Reference proteome</keyword>
<evidence type="ECO:0000259" key="8">
    <source>
        <dbReference type="PROSITE" id="PS50240"/>
    </source>
</evidence>
<dbReference type="PANTHER" id="PTHR24271:SF48">
    <property type="entry name" value="KALLIKREIN-14"/>
    <property type="match status" value="1"/>
</dbReference>
<name>A0A8D0GK93_SPHPU</name>
<dbReference type="CDD" id="cd00190">
    <property type="entry name" value="Tryp_SPc"/>
    <property type="match status" value="1"/>
</dbReference>
<comment type="similarity">
    <text evidence="1">Belongs to the peptidase S1 family. Snake venom subfamily.</text>
</comment>
<evidence type="ECO:0000313" key="9">
    <source>
        <dbReference type="Ensembl" id="ENSSPUP00000006460.1"/>
    </source>
</evidence>
<feature type="chain" id="PRO_5034454548" description="Peptidase S1 domain-containing protein" evidence="7">
    <location>
        <begin position="22"/>
        <end position="251"/>
    </location>
</feature>
<accession>A0A8D0GK93</accession>
<dbReference type="Gene3D" id="2.40.10.10">
    <property type="entry name" value="Trypsin-like serine proteases"/>
    <property type="match status" value="2"/>
</dbReference>
<protein>
    <recommendedName>
        <fullName evidence="8">Peptidase S1 domain-containing protein</fullName>
    </recommendedName>
</protein>
<dbReference type="SUPFAM" id="SSF50494">
    <property type="entry name" value="Trypsin-like serine proteases"/>
    <property type="match status" value="1"/>
</dbReference>
<dbReference type="PROSITE" id="PS00134">
    <property type="entry name" value="TRYPSIN_HIS"/>
    <property type="match status" value="1"/>
</dbReference>